<organism evidence="4 5">
    <name type="scientific">Aureobasidium pullulans</name>
    <name type="common">Black yeast</name>
    <name type="synonym">Pullularia pullulans</name>
    <dbReference type="NCBI Taxonomy" id="5580"/>
    <lineage>
        <taxon>Eukaryota</taxon>
        <taxon>Fungi</taxon>
        <taxon>Dikarya</taxon>
        <taxon>Ascomycota</taxon>
        <taxon>Pezizomycotina</taxon>
        <taxon>Dothideomycetes</taxon>
        <taxon>Dothideomycetidae</taxon>
        <taxon>Dothideales</taxon>
        <taxon>Saccotheciaceae</taxon>
        <taxon>Aureobasidium</taxon>
    </lineage>
</organism>
<evidence type="ECO:0000313" key="5">
    <source>
        <dbReference type="Proteomes" id="UP000310687"/>
    </source>
</evidence>
<evidence type="ECO:0000256" key="1">
    <source>
        <dbReference type="SAM" id="Coils"/>
    </source>
</evidence>
<dbReference type="InterPro" id="IPR031348">
    <property type="entry name" value="PigL_N"/>
</dbReference>
<keyword evidence="1" id="KW-0175">Coiled coil</keyword>
<evidence type="ECO:0000313" key="4">
    <source>
        <dbReference type="EMBL" id="THW44951.1"/>
    </source>
</evidence>
<proteinExistence type="predicted"/>
<gene>
    <name evidence="4" type="ORF">D6D22_03755</name>
</gene>
<dbReference type="EMBL" id="QZAL01000038">
    <property type="protein sequence ID" value="THW44951.1"/>
    <property type="molecule type" value="Genomic_DNA"/>
</dbReference>
<sequence>MGDPLSIASGVIGILTLALNASKKLYELSQSIQGHPREVESMRDEFKMLSSILEQLQRKSTKALSSKDELLEAPLKGCFDCCDELNKSLKGLGSPGVRDWLRLQFRGRTIEDLKARLLSYKSYLSIALQVIELEESSATRDDVIKLKEQLIGIKKDLEYDLRVKSLKEVLEKERRSLEANVAACQAAETALERHRTVDLTFTNNTANTNSRQLLGTDNVDVEGRITATGNRAEASSTQGIGMYSAETLRHLLKRSTSPSTRDGRTTVTADAIHIQGLSIRGGLTSLSALTGVSGEEEDDDVQVPLPTASHRRQD</sequence>
<dbReference type="AlphaFoldDB" id="A0A4S8Y0G4"/>
<feature type="coiled-coil region" evidence="1">
    <location>
        <begin position="39"/>
        <end position="73"/>
    </location>
</feature>
<dbReference type="Proteomes" id="UP000310687">
    <property type="component" value="Unassembled WGS sequence"/>
</dbReference>
<name>A0A4S8Y0G4_AURPU</name>
<reference evidence="4 5" key="1">
    <citation type="submission" date="2018-10" db="EMBL/GenBank/DDBJ databases">
        <title>Fifty Aureobasidium pullulans genomes reveal a recombining polyextremotolerant generalist.</title>
        <authorList>
            <person name="Gostincar C."/>
            <person name="Turk M."/>
            <person name="Zajc J."/>
            <person name="Gunde-Cimerman N."/>
        </authorList>
    </citation>
    <scope>NUCLEOTIDE SEQUENCE [LARGE SCALE GENOMIC DNA]</scope>
    <source>
        <strain evidence="4 5">EXF-11013</strain>
    </source>
</reference>
<accession>A0A4S8Y0G4</accession>
<evidence type="ECO:0000259" key="3">
    <source>
        <dbReference type="Pfam" id="PF17111"/>
    </source>
</evidence>
<feature type="domain" description="Azaphilone pigments biosynthesis cluster protein L N-terminal" evidence="3">
    <location>
        <begin position="3"/>
        <end position="176"/>
    </location>
</feature>
<evidence type="ECO:0000256" key="2">
    <source>
        <dbReference type="SAM" id="MobiDB-lite"/>
    </source>
</evidence>
<protein>
    <recommendedName>
        <fullName evidence="3">Azaphilone pigments biosynthesis cluster protein L N-terminal domain-containing protein</fullName>
    </recommendedName>
</protein>
<feature type="region of interest" description="Disordered" evidence="2">
    <location>
        <begin position="292"/>
        <end position="314"/>
    </location>
</feature>
<comment type="caution">
    <text evidence="4">The sequence shown here is derived from an EMBL/GenBank/DDBJ whole genome shotgun (WGS) entry which is preliminary data.</text>
</comment>
<dbReference type="Pfam" id="PF17111">
    <property type="entry name" value="PigL_N"/>
    <property type="match status" value="1"/>
</dbReference>